<dbReference type="InterPro" id="IPR050764">
    <property type="entry name" value="CbbQ/NirQ/NorQ/GpvN"/>
</dbReference>
<gene>
    <name evidence="3" type="ORF">PGH07_03920</name>
</gene>
<evidence type="ECO:0000259" key="1">
    <source>
        <dbReference type="Pfam" id="PF07726"/>
    </source>
</evidence>
<keyword evidence="4" id="KW-1185">Reference proteome</keyword>
<reference evidence="3" key="1">
    <citation type="submission" date="2023-01" db="EMBL/GenBank/DDBJ databases">
        <title>Sulfurovum sp. zt1-1 genome assembly.</title>
        <authorList>
            <person name="Wang J."/>
        </authorList>
    </citation>
    <scope>NUCLEOTIDE SEQUENCE</scope>
    <source>
        <strain evidence="3">Zt1-1</strain>
    </source>
</reference>
<accession>A0ABT7QWW5</accession>
<comment type="caution">
    <text evidence="3">The sequence shown here is derived from an EMBL/GenBank/DDBJ whole genome shotgun (WGS) entry which is preliminary data.</text>
</comment>
<dbReference type="RefSeq" id="WP_289412684.1">
    <property type="nucleotide sequence ID" value="NZ_JAQIBD010000001.1"/>
</dbReference>
<dbReference type="PANTHER" id="PTHR42759:SF1">
    <property type="entry name" value="MAGNESIUM-CHELATASE SUBUNIT CHLD"/>
    <property type="match status" value="1"/>
</dbReference>
<proteinExistence type="predicted"/>
<dbReference type="Gene3D" id="3.40.50.300">
    <property type="entry name" value="P-loop containing nucleotide triphosphate hydrolases"/>
    <property type="match status" value="1"/>
</dbReference>
<dbReference type="Pfam" id="PF07726">
    <property type="entry name" value="AAA_3"/>
    <property type="match status" value="1"/>
</dbReference>
<dbReference type="InterPro" id="IPR041628">
    <property type="entry name" value="ChlI/MoxR_AAA_lid"/>
</dbReference>
<dbReference type="PANTHER" id="PTHR42759">
    <property type="entry name" value="MOXR FAMILY PROTEIN"/>
    <property type="match status" value="1"/>
</dbReference>
<dbReference type="CDD" id="cd00009">
    <property type="entry name" value="AAA"/>
    <property type="match status" value="1"/>
</dbReference>
<dbReference type="Pfam" id="PF17863">
    <property type="entry name" value="AAA_lid_2"/>
    <property type="match status" value="1"/>
</dbReference>
<protein>
    <submittedName>
        <fullName evidence="3">MoxR family ATPase</fullName>
    </submittedName>
</protein>
<dbReference type="InterPro" id="IPR027417">
    <property type="entry name" value="P-loop_NTPase"/>
</dbReference>
<organism evidence="3 4">
    <name type="scientific">Sulfurovum zhangzhouensis</name>
    <dbReference type="NCBI Taxonomy" id="3019067"/>
    <lineage>
        <taxon>Bacteria</taxon>
        <taxon>Pseudomonadati</taxon>
        <taxon>Campylobacterota</taxon>
        <taxon>Epsilonproteobacteria</taxon>
        <taxon>Campylobacterales</taxon>
        <taxon>Sulfurovaceae</taxon>
        <taxon>Sulfurovum</taxon>
    </lineage>
</organism>
<dbReference type="Gene3D" id="1.10.8.80">
    <property type="entry name" value="Magnesium chelatase subunit I, C-Terminal domain"/>
    <property type="match status" value="1"/>
</dbReference>
<evidence type="ECO:0000313" key="4">
    <source>
        <dbReference type="Proteomes" id="UP001169069"/>
    </source>
</evidence>
<evidence type="ECO:0000259" key="2">
    <source>
        <dbReference type="Pfam" id="PF17863"/>
    </source>
</evidence>
<name>A0ABT7QWW5_9BACT</name>
<dbReference type="InterPro" id="IPR011703">
    <property type="entry name" value="ATPase_AAA-3"/>
</dbReference>
<dbReference type="SUPFAM" id="SSF52540">
    <property type="entry name" value="P-loop containing nucleoside triphosphate hydrolases"/>
    <property type="match status" value="1"/>
</dbReference>
<dbReference type="EMBL" id="JAQIBD010000001">
    <property type="protein sequence ID" value="MDM5271315.1"/>
    <property type="molecule type" value="Genomic_DNA"/>
</dbReference>
<feature type="domain" description="ChlI/MoxR AAA lid" evidence="2">
    <location>
        <begin position="241"/>
        <end position="308"/>
    </location>
</feature>
<dbReference type="Proteomes" id="UP001169069">
    <property type="component" value="Unassembled WGS sequence"/>
</dbReference>
<dbReference type="PIRSF" id="PIRSF002849">
    <property type="entry name" value="AAA_ATPase_chaperone_MoxR_prd"/>
    <property type="match status" value="1"/>
</dbReference>
<sequence>MSQVIQNIKKEISKVLVGQDKMVEGLLAGLLCRGHILLEGVPGLAKTTAVNALSKTLGLNFKRVQFTPDLLPSDIIGTEIYDPSNNSFKIKKGPVFTNLLLADEINRAPAKVQSALLEVMQERQVTIGDDTFKIDLPFLVMATQNPVEQEGAYELPEAQLDRFMMKVVVGYNTKEEELEIARRVANNGFEEIHQVASLDDLETIRKEALGVHMDEEVEAYIIELVHATREPKEYGLEELESYIEFGASPRASIDMYKAARAIAYLKGQDYVSPIEVAYIAKEVLRHRIILSYEAQAEDITQDMIIEKILAAVPIP</sequence>
<feature type="domain" description="ATPase AAA-3" evidence="1">
    <location>
        <begin position="35"/>
        <end position="165"/>
    </location>
</feature>
<evidence type="ECO:0000313" key="3">
    <source>
        <dbReference type="EMBL" id="MDM5271315.1"/>
    </source>
</evidence>